<organism evidence="8">
    <name type="scientific">marine sediment metagenome</name>
    <dbReference type="NCBI Taxonomy" id="412755"/>
    <lineage>
        <taxon>unclassified sequences</taxon>
        <taxon>metagenomes</taxon>
        <taxon>ecological metagenomes</taxon>
    </lineage>
</organism>
<feature type="transmembrane region" description="Helical" evidence="7">
    <location>
        <begin position="229"/>
        <end position="247"/>
    </location>
</feature>
<feature type="transmembrane region" description="Helical" evidence="7">
    <location>
        <begin position="12"/>
        <end position="35"/>
    </location>
</feature>
<evidence type="ECO:0000256" key="7">
    <source>
        <dbReference type="SAM" id="Phobius"/>
    </source>
</evidence>
<evidence type="ECO:0000256" key="5">
    <source>
        <dbReference type="ARBA" id="ARBA00022989"/>
    </source>
</evidence>
<feature type="transmembrane region" description="Helical" evidence="7">
    <location>
        <begin position="145"/>
        <end position="167"/>
    </location>
</feature>
<feature type="transmembrane region" description="Helical" evidence="7">
    <location>
        <begin position="174"/>
        <end position="192"/>
    </location>
</feature>
<dbReference type="AlphaFoldDB" id="A0A0F9VBD5"/>
<comment type="subcellular location">
    <subcellularLocation>
        <location evidence="1">Cell membrane</location>
        <topology evidence="1">Multi-pass membrane protein</topology>
    </subcellularLocation>
</comment>
<dbReference type="Pfam" id="PF00953">
    <property type="entry name" value="Glycos_transf_4"/>
    <property type="match status" value="1"/>
</dbReference>
<dbReference type="GO" id="GO:0071555">
    <property type="term" value="P:cell wall organization"/>
    <property type="evidence" value="ECO:0007669"/>
    <property type="project" value="TreeGrafter"/>
</dbReference>
<proteinExistence type="predicted"/>
<evidence type="ECO:0000313" key="8">
    <source>
        <dbReference type="EMBL" id="KKO01320.1"/>
    </source>
</evidence>
<feature type="transmembrane region" description="Helical" evidence="7">
    <location>
        <begin position="84"/>
        <end position="103"/>
    </location>
</feature>
<gene>
    <name evidence="8" type="ORF">LCGC14_0119080</name>
</gene>
<keyword evidence="2" id="KW-1003">Cell membrane</keyword>
<dbReference type="GO" id="GO:0009103">
    <property type="term" value="P:lipopolysaccharide biosynthetic process"/>
    <property type="evidence" value="ECO:0007669"/>
    <property type="project" value="TreeGrafter"/>
</dbReference>
<reference evidence="8" key="1">
    <citation type="journal article" date="2015" name="Nature">
        <title>Complex archaea that bridge the gap between prokaryotes and eukaryotes.</title>
        <authorList>
            <person name="Spang A."/>
            <person name="Saw J.H."/>
            <person name="Jorgensen S.L."/>
            <person name="Zaremba-Niedzwiedzka K."/>
            <person name="Martijn J."/>
            <person name="Lind A.E."/>
            <person name="van Eijk R."/>
            <person name="Schleper C."/>
            <person name="Guy L."/>
            <person name="Ettema T.J."/>
        </authorList>
    </citation>
    <scope>NUCLEOTIDE SEQUENCE</scope>
</reference>
<dbReference type="PROSITE" id="PS01348">
    <property type="entry name" value="MRAY_2"/>
    <property type="match status" value="1"/>
</dbReference>
<dbReference type="InterPro" id="IPR018480">
    <property type="entry name" value="PNAcMuramoyl-5peptid_Trfase_CS"/>
</dbReference>
<name>A0A0F9VBD5_9ZZZZ</name>
<protein>
    <submittedName>
        <fullName evidence="8">Uncharacterized protein</fullName>
    </submittedName>
</protein>
<feature type="transmembrane region" description="Helical" evidence="7">
    <location>
        <begin position="336"/>
        <end position="356"/>
    </location>
</feature>
<feature type="transmembrane region" description="Helical" evidence="7">
    <location>
        <begin position="56"/>
        <end position="78"/>
    </location>
</feature>
<comment type="caution">
    <text evidence="8">The sequence shown here is derived from an EMBL/GenBank/DDBJ whole genome shotgun (WGS) entry which is preliminary data.</text>
</comment>
<dbReference type="GO" id="GO:0044038">
    <property type="term" value="P:cell wall macromolecule biosynthetic process"/>
    <property type="evidence" value="ECO:0007669"/>
    <property type="project" value="TreeGrafter"/>
</dbReference>
<feature type="transmembrane region" description="Helical" evidence="7">
    <location>
        <begin position="198"/>
        <end position="217"/>
    </location>
</feature>
<dbReference type="PANTHER" id="PTHR22926:SF3">
    <property type="entry name" value="UNDECAPRENYL-PHOSPHATE ALPHA-N-ACETYLGLUCOSAMINYL 1-PHOSPHATE TRANSFERASE"/>
    <property type="match status" value="1"/>
</dbReference>
<keyword evidence="3" id="KW-0808">Transferase</keyword>
<keyword evidence="4 7" id="KW-0812">Transmembrane</keyword>
<dbReference type="EMBL" id="LAZR01000036">
    <property type="protein sequence ID" value="KKO01320.1"/>
    <property type="molecule type" value="Genomic_DNA"/>
</dbReference>
<dbReference type="InterPro" id="IPR000715">
    <property type="entry name" value="Glycosyl_transferase_4"/>
</dbReference>
<dbReference type="CDD" id="cd06853">
    <property type="entry name" value="GT_WecA_like"/>
    <property type="match status" value="1"/>
</dbReference>
<evidence type="ECO:0000256" key="6">
    <source>
        <dbReference type="ARBA" id="ARBA00023136"/>
    </source>
</evidence>
<evidence type="ECO:0000256" key="3">
    <source>
        <dbReference type="ARBA" id="ARBA00022679"/>
    </source>
</evidence>
<evidence type="ECO:0000256" key="4">
    <source>
        <dbReference type="ARBA" id="ARBA00022692"/>
    </source>
</evidence>
<keyword evidence="6 7" id="KW-0472">Membrane</keyword>
<dbReference type="PANTHER" id="PTHR22926">
    <property type="entry name" value="PHOSPHO-N-ACETYLMURAMOYL-PENTAPEPTIDE-TRANSFERASE"/>
    <property type="match status" value="1"/>
</dbReference>
<evidence type="ECO:0000256" key="1">
    <source>
        <dbReference type="ARBA" id="ARBA00004651"/>
    </source>
</evidence>
<dbReference type="GO" id="GO:0016780">
    <property type="term" value="F:phosphotransferase activity, for other substituted phosphate groups"/>
    <property type="evidence" value="ECO:0007669"/>
    <property type="project" value="InterPro"/>
</dbReference>
<keyword evidence="5 7" id="KW-1133">Transmembrane helix</keyword>
<sequence>MLQDLFHNLYFLVFFSIVFSVLVSLRIYPVIIYLAHKKKLMDEPGHRSGHVRKTPTLGGIGMFITFSLSIILLGILTQLNQGDLLKLLSILGGTIILLFLGIKDDLLVLSPSKKFSGQIFSSALVVLGTDVRIESFYGVFGVGDLNYVISVVFTLLVFVFIINAFNLIDGIDGLASSVAIIANTSFGVYFAMNNQYLYVLLSFSLIGVLLGFLRYNLSRKRKLFMGDSGSLFLGFLLAYQAIGFLSVNEMEQTVFSVTNAPIMVLAILAYPILDTLRVFTIRIVNGKSPFSADRNHIHHRLLDNGFSHIKSTLIVAICNIFVIQIAFVLSDLYLTLQLYIISVVLPLICLFPFLLVQREGKIRIEVPKL</sequence>
<feature type="transmembrane region" description="Helical" evidence="7">
    <location>
        <begin position="312"/>
        <end position="330"/>
    </location>
</feature>
<evidence type="ECO:0000256" key="2">
    <source>
        <dbReference type="ARBA" id="ARBA00022475"/>
    </source>
</evidence>
<accession>A0A0F9VBD5</accession>
<dbReference type="GO" id="GO:0005886">
    <property type="term" value="C:plasma membrane"/>
    <property type="evidence" value="ECO:0007669"/>
    <property type="project" value="UniProtKB-SubCell"/>
</dbReference>